<dbReference type="RefSeq" id="WP_284301648.1">
    <property type="nucleotide sequence ID" value="NZ_BSVA01000001.1"/>
</dbReference>
<name>A0ABQ6K296_9MICO</name>
<keyword evidence="2" id="KW-1185">Reference proteome</keyword>
<sequence length="116" mass="12559">MAIHLDGLNYGSYAETAKKIETKIATALAYSREIYQNDHPTVEFWAPTVPSGLLDKLSIPGVEFVVNEGFTGRVNELAALAAGGTKQYGDASFRFLQLLTHLKGPAPRFQPPAPLA</sequence>
<dbReference type="Proteomes" id="UP001157069">
    <property type="component" value="Unassembled WGS sequence"/>
</dbReference>
<gene>
    <name evidence="1" type="ORF">GCM10025869_34150</name>
</gene>
<reference evidence="2" key="1">
    <citation type="journal article" date="2019" name="Int. J. Syst. Evol. Microbiol.">
        <title>The Global Catalogue of Microorganisms (GCM) 10K type strain sequencing project: providing services to taxonomists for standard genome sequencing and annotation.</title>
        <authorList>
            <consortium name="The Broad Institute Genomics Platform"/>
            <consortium name="The Broad Institute Genome Sequencing Center for Infectious Disease"/>
            <person name="Wu L."/>
            <person name="Ma J."/>
        </authorList>
    </citation>
    <scope>NUCLEOTIDE SEQUENCE [LARGE SCALE GENOMIC DNA]</scope>
    <source>
        <strain evidence="2">NBRC 108755</strain>
    </source>
</reference>
<accession>A0ABQ6K296</accession>
<evidence type="ECO:0000313" key="1">
    <source>
        <dbReference type="EMBL" id="GMA92886.1"/>
    </source>
</evidence>
<comment type="caution">
    <text evidence="1">The sequence shown here is derived from an EMBL/GenBank/DDBJ whole genome shotgun (WGS) entry which is preliminary data.</text>
</comment>
<evidence type="ECO:0000313" key="2">
    <source>
        <dbReference type="Proteomes" id="UP001157069"/>
    </source>
</evidence>
<proteinExistence type="predicted"/>
<organism evidence="1 2">
    <name type="scientific">Homoserinibacter gongjuensis</name>
    <dbReference type="NCBI Taxonomy" id="1162968"/>
    <lineage>
        <taxon>Bacteria</taxon>
        <taxon>Bacillati</taxon>
        <taxon>Actinomycetota</taxon>
        <taxon>Actinomycetes</taxon>
        <taxon>Micrococcales</taxon>
        <taxon>Microbacteriaceae</taxon>
        <taxon>Homoserinibacter</taxon>
    </lineage>
</organism>
<dbReference type="EMBL" id="BSVA01000001">
    <property type="protein sequence ID" value="GMA92886.1"/>
    <property type="molecule type" value="Genomic_DNA"/>
</dbReference>
<protein>
    <submittedName>
        <fullName evidence="1">Uncharacterized protein</fullName>
    </submittedName>
</protein>